<reference evidence="2" key="1">
    <citation type="submission" date="2020-05" db="EMBL/GenBank/DDBJ databases">
        <title>Phylogenomic resolution of chytrid fungi.</title>
        <authorList>
            <person name="Stajich J.E."/>
            <person name="Amses K."/>
            <person name="Simmons R."/>
            <person name="Seto K."/>
            <person name="Myers J."/>
            <person name="Bonds A."/>
            <person name="Quandt C.A."/>
            <person name="Barry K."/>
            <person name="Liu P."/>
            <person name="Grigoriev I."/>
            <person name="Longcore J.E."/>
            <person name="James T.Y."/>
        </authorList>
    </citation>
    <scope>NUCLEOTIDE SEQUENCE</scope>
    <source>
        <strain evidence="2">JEL0318</strain>
    </source>
</reference>
<keyword evidence="3" id="KW-1185">Reference proteome</keyword>
<dbReference type="EMBL" id="JADGJD010000259">
    <property type="protein sequence ID" value="KAJ3052859.1"/>
    <property type="molecule type" value="Genomic_DNA"/>
</dbReference>
<organism evidence="2 3">
    <name type="scientific">Rhizophlyctis rosea</name>
    <dbReference type="NCBI Taxonomy" id="64517"/>
    <lineage>
        <taxon>Eukaryota</taxon>
        <taxon>Fungi</taxon>
        <taxon>Fungi incertae sedis</taxon>
        <taxon>Chytridiomycota</taxon>
        <taxon>Chytridiomycota incertae sedis</taxon>
        <taxon>Chytridiomycetes</taxon>
        <taxon>Rhizophlyctidales</taxon>
        <taxon>Rhizophlyctidaceae</taxon>
        <taxon>Rhizophlyctis</taxon>
    </lineage>
</organism>
<evidence type="ECO:0000256" key="1">
    <source>
        <dbReference type="SAM" id="MobiDB-lite"/>
    </source>
</evidence>
<comment type="caution">
    <text evidence="2">The sequence shown here is derived from an EMBL/GenBank/DDBJ whole genome shotgun (WGS) entry which is preliminary data.</text>
</comment>
<feature type="region of interest" description="Disordered" evidence="1">
    <location>
        <begin position="533"/>
        <end position="558"/>
    </location>
</feature>
<dbReference type="PANTHER" id="PTHR33099">
    <property type="entry name" value="FE2OG DIOXYGENASE DOMAIN-CONTAINING PROTEIN"/>
    <property type="match status" value="1"/>
</dbReference>
<dbReference type="PANTHER" id="PTHR33099:SF14">
    <property type="entry name" value="PROLYL 4-HYDROXYLASE ALPHA SUBUNIT FE(2+) 2OG DIOXYGENASE DOMAIN-CONTAINING PROTEIN"/>
    <property type="match status" value="1"/>
</dbReference>
<name>A0AAD5SGN9_9FUNG</name>
<feature type="region of interest" description="Disordered" evidence="1">
    <location>
        <begin position="649"/>
        <end position="769"/>
    </location>
</feature>
<feature type="compositionally biased region" description="Acidic residues" evidence="1">
    <location>
        <begin position="547"/>
        <end position="556"/>
    </location>
</feature>
<evidence type="ECO:0008006" key="4">
    <source>
        <dbReference type="Google" id="ProtNLM"/>
    </source>
</evidence>
<feature type="compositionally biased region" description="Polar residues" evidence="1">
    <location>
        <begin position="693"/>
        <end position="704"/>
    </location>
</feature>
<evidence type="ECO:0000313" key="3">
    <source>
        <dbReference type="Proteomes" id="UP001212841"/>
    </source>
</evidence>
<feature type="compositionally biased region" description="Acidic residues" evidence="1">
    <location>
        <begin position="730"/>
        <end position="746"/>
    </location>
</feature>
<protein>
    <recommendedName>
        <fullName evidence="4">Fe2OG dioxygenase domain-containing protein</fullName>
    </recommendedName>
</protein>
<evidence type="ECO:0000313" key="2">
    <source>
        <dbReference type="EMBL" id="KAJ3052859.1"/>
    </source>
</evidence>
<dbReference type="Proteomes" id="UP001212841">
    <property type="component" value="Unassembled WGS sequence"/>
</dbReference>
<dbReference type="AlphaFoldDB" id="A0AAD5SGN9"/>
<sequence>MSASRTKKKNETCGKVKTLANRSAEVIFTNFAQAVQNVKSTFCCGGTVYPPATSPTTLWYDKEDGSAGKVVLPIDGDVEDALKPILSLAQPATFGRGQENVYDPSYRTALKLEPSQFACTFDLASHGILEEIRTVMMPTQTAIEAQLYKLNVYGPGGLFKSHVDTPRGGAMFGSLVVCLPVQFEGGKLVVKQDEESIDFNWAEDMRDARKAPEQPGEGTPSASTEMAIEHSTDDAAASHPNNDRDVDRGLARLKDERGAIRWAAFYSDCDHSIQPVLSGHRFTLTYNLYATSAIGNVGLSSISAATLPIYKKLKRLLSLSHFMPEGGRLGFSCQHAYPHTARGFVDIIESMLKGTDMAIFHCMRQLGLNVSVRPVYSFSRFGRSDWDEDRHRSLRMKEEKQPDVMDLSSYRRRGKPVGKAFHGVFYRPDTRYNDDGLTRSEATLGIPLHRDEDIVWVVLPEEKLIDLVGMYTAHGNESATEGVYNAAALIVNVPGWADRKSGKMWSDFRVHHGEEELLVDKLVRGSTWSTSDYGFRDDSSAGSRSAEEDEDGEDGDGVVASLANASEDEDQSTFATSAFAQQGMLPAVQTPGGPPFVGAPAQQFFPGAPPLMYPYPPTAHPFAPAGLIQTPWPLIPPPGFIPPPPGWRGNFMGAAPPPPPPGSGAPPPPPGTHQYLPGPAGTFPIPYPPGLYPTQQLTSAQHVNTALGDQVESESFGEQSGSLKRKLGVDGEEGDVESDGQDGESWEGEHDDAGKKKAKMGGLEGEETS</sequence>
<accession>A0AAD5SGN9</accession>
<proteinExistence type="predicted"/>
<gene>
    <name evidence="2" type="ORF">HK097_005520</name>
</gene>
<feature type="compositionally biased region" description="Pro residues" evidence="1">
    <location>
        <begin position="655"/>
        <end position="671"/>
    </location>
</feature>
<dbReference type="Gene3D" id="2.60.120.620">
    <property type="entry name" value="q2cbj1_9rhob like domain"/>
    <property type="match status" value="1"/>
</dbReference>